<name>A0ABW2EN47_9BACI</name>
<evidence type="ECO:0000313" key="2">
    <source>
        <dbReference type="Proteomes" id="UP001596410"/>
    </source>
</evidence>
<organism evidence="1 2">
    <name type="scientific">Halobacillus seohaensis</name>
    <dbReference type="NCBI Taxonomy" id="447421"/>
    <lineage>
        <taxon>Bacteria</taxon>
        <taxon>Bacillati</taxon>
        <taxon>Bacillota</taxon>
        <taxon>Bacilli</taxon>
        <taxon>Bacillales</taxon>
        <taxon>Bacillaceae</taxon>
        <taxon>Halobacillus</taxon>
    </lineage>
</organism>
<comment type="caution">
    <text evidence="1">The sequence shown here is derived from an EMBL/GenBank/DDBJ whole genome shotgun (WGS) entry which is preliminary data.</text>
</comment>
<reference evidence="2" key="1">
    <citation type="journal article" date="2019" name="Int. J. Syst. Evol. Microbiol.">
        <title>The Global Catalogue of Microorganisms (GCM) 10K type strain sequencing project: providing services to taxonomists for standard genome sequencing and annotation.</title>
        <authorList>
            <consortium name="The Broad Institute Genomics Platform"/>
            <consortium name="The Broad Institute Genome Sequencing Center for Infectious Disease"/>
            <person name="Wu L."/>
            <person name="Ma J."/>
        </authorList>
    </citation>
    <scope>NUCLEOTIDE SEQUENCE [LARGE SCALE GENOMIC DNA]</scope>
    <source>
        <strain evidence="2">CGMCC 4.1621</strain>
    </source>
</reference>
<keyword evidence="2" id="KW-1185">Reference proteome</keyword>
<proteinExistence type="predicted"/>
<evidence type="ECO:0000313" key="1">
    <source>
        <dbReference type="EMBL" id="MFC7061952.1"/>
    </source>
</evidence>
<protein>
    <submittedName>
        <fullName evidence="1">Uncharacterized protein</fullName>
    </submittedName>
</protein>
<dbReference type="EMBL" id="JBHSZV010000020">
    <property type="protein sequence ID" value="MFC7061952.1"/>
    <property type="molecule type" value="Genomic_DNA"/>
</dbReference>
<sequence length="74" mass="8470">MKEVDVSDGRVSHVLSIQKVENNKSSDSLRALRRNAEDNKEILDKIDGMEIERKGQGKLLEKLESQNTYVYSFS</sequence>
<gene>
    <name evidence="1" type="ORF">ACFQIC_08780</name>
</gene>
<dbReference type="Proteomes" id="UP001596410">
    <property type="component" value="Unassembled WGS sequence"/>
</dbReference>
<accession>A0ABW2EN47</accession>